<sequence length="487" mass="53692">MKKYISTAALAITLSLTACDSLVSNLNDDLNNPTDAPAELMFTGIELAAASVHEGYNSLLSSIWSGYYFGYDRQWADFHVYNVAGSYFDGMWSSSYYGIHRNARLLLAKIEPQGVKVLAGMTKVLMAHNMGTMTSLYGDIPFSQAAQLEEFPNAKYDTQTEVYAGVQKLLDEAIKDLETGVGVPRAGTDVLLGGDPKKWIEVAYTLKARFYTDTKEYPLAAAAAAKGVSKATNSMYMPHGAIQGQNQNFIYNFLAVSRIGDGAAVTKANAPCHLLKLIDPTLTTTYRGNAKTDETARFNFYYLRQGVNVPNRVEPNTQKRATQVGFMSVDAAFPLVTFQENKLTQAEMALRAGSFADALAYLNEYRAFMNTGGGYINSVTAANFSYKYLPYAEADFVKGGMENTDGIAQNDALMREILEERYVAFYCQTIGWNDERRNRTSPTGIKLTPNAGDKLPMRFIYSQNEINGNPLSPKPVPGVFDAMAIYK</sequence>
<dbReference type="InterPro" id="IPR011990">
    <property type="entry name" value="TPR-like_helical_dom_sf"/>
</dbReference>
<reference evidence="2 3" key="1">
    <citation type="submission" date="2018-07" db="EMBL/GenBank/DDBJ databases">
        <title>Genome analysis of Runella aurantiaca.</title>
        <authorList>
            <person name="Yang X."/>
        </authorList>
    </citation>
    <scope>NUCLEOTIDE SEQUENCE [LARGE SCALE GENOMIC DNA]</scope>
    <source>
        <strain evidence="2 3">YX9</strain>
    </source>
</reference>
<evidence type="ECO:0000313" key="2">
    <source>
        <dbReference type="EMBL" id="RDB05043.1"/>
    </source>
</evidence>
<comment type="caution">
    <text evidence="2">The sequence shown here is derived from an EMBL/GenBank/DDBJ whole genome shotgun (WGS) entry which is preliminary data.</text>
</comment>
<dbReference type="EMBL" id="QPIW01000012">
    <property type="protein sequence ID" value="RDB05043.1"/>
    <property type="molecule type" value="Genomic_DNA"/>
</dbReference>
<name>A0A369IC17_9BACT</name>
<dbReference type="InterPro" id="IPR041662">
    <property type="entry name" value="SusD-like_2"/>
</dbReference>
<keyword evidence="1" id="KW-0732">Signal</keyword>
<keyword evidence="2" id="KW-0449">Lipoprotein</keyword>
<dbReference type="PROSITE" id="PS51257">
    <property type="entry name" value="PROKAR_LIPOPROTEIN"/>
    <property type="match status" value="1"/>
</dbReference>
<feature type="signal peptide" evidence="1">
    <location>
        <begin position="1"/>
        <end position="18"/>
    </location>
</feature>
<feature type="chain" id="PRO_5017066795" evidence="1">
    <location>
        <begin position="19"/>
        <end position="487"/>
    </location>
</feature>
<organism evidence="2 3">
    <name type="scientific">Runella aurantiaca</name>
    <dbReference type="NCBI Taxonomy" id="2282308"/>
    <lineage>
        <taxon>Bacteria</taxon>
        <taxon>Pseudomonadati</taxon>
        <taxon>Bacteroidota</taxon>
        <taxon>Cytophagia</taxon>
        <taxon>Cytophagales</taxon>
        <taxon>Spirosomataceae</taxon>
        <taxon>Runella</taxon>
    </lineage>
</organism>
<dbReference type="Proteomes" id="UP000253141">
    <property type="component" value="Unassembled WGS sequence"/>
</dbReference>
<dbReference type="SUPFAM" id="SSF48452">
    <property type="entry name" value="TPR-like"/>
    <property type="match status" value="1"/>
</dbReference>
<dbReference type="OrthoDB" id="622163at2"/>
<accession>A0A369IC17</accession>
<keyword evidence="3" id="KW-1185">Reference proteome</keyword>
<evidence type="ECO:0000313" key="3">
    <source>
        <dbReference type="Proteomes" id="UP000253141"/>
    </source>
</evidence>
<protein>
    <submittedName>
        <fullName evidence="2">SusD/RagB family nutrient-binding outer membrane lipoprotein</fullName>
    </submittedName>
</protein>
<dbReference type="Gene3D" id="1.25.40.390">
    <property type="match status" value="1"/>
</dbReference>
<gene>
    <name evidence="2" type="ORF">DVG78_15865</name>
</gene>
<evidence type="ECO:0000256" key="1">
    <source>
        <dbReference type="SAM" id="SignalP"/>
    </source>
</evidence>
<dbReference type="AlphaFoldDB" id="A0A369IC17"/>
<dbReference type="Pfam" id="PF12771">
    <property type="entry name" value="SusD-like_2"/>
    <property type="match status" value="1"/>
</dbReference>
<dbReference type="RefSeq" id="WP_114462041.1">
    <property type="nucleotide sequence ID" value="NZ_QPIW01000012.1"/>
</dbReference>
<proteinExistence type="predicted"/>